<evidence type="ECO:0000256" key="8">
    <source>
        <dbReference type="ARBA" id="ARBA00022839"/>
    </source>
</evidence>
<keyword evidence="6" id="KW-0227">DNA damage</keyword>
<keyword evidence="8" id="KW-0269">Exonuclease</keyword>
<keyword evidence="7" id="KW-0378">Hydrolase</keyword>
<evidence type="ECO:0000256" key="12">
    <source>
        <dbReference type="SAM" id="MobiDB-lite"/>
    </source>
</evidence>
<organism evidence="13 14">
    <name type="scientific">Silurus meridionalis</name>
    <name type="common">Southern catfish</name>
    <name type="synonym">Silurus soldatovi meridionalis</name>
    <dbReference type="NCBI Taxonomy" id="175797"/>
    <lineage>
        <taxon>Eukaryota</taxon>
        <taxon>Metazoa</taxon>
        <taxon>Chordata</taxon>
        <taxon>Craniata</taxon>
        <taxon>Vertebrata</taxon>
        <taxon>Euteleostomi</taxon>
        <taxon>Actinopterygii</taxon>
        <taxon>Neopterygii</taxon>
        <taxon>Teleostei</taxon>
        <taxon>Ostariophysi</taxon>
        <taxon>Siluriformes</taxon>
        <taxon>Siluridae</taxon>
        <taxon>Silurus</taxon>
    </lineage>
</organism>
<dbReference type="OrthoDB" id="60092at2759"/>
<dbReference type="PANTHER" id="PTHR15237">
    <property type="entry name" value="DNA REPAIR PROTEIN RAD9"/>
    <property type="match status" value="1"/>
</dbReference>
<evidence type="ECO:0000256" key="5">
    <source>
        <dbReference type="ARBA" id="ARBA00022722"/>
    </source>
</evidence>
<dbReference type="PIRSF" id="PIRSF009303">
    <property type="entry name" value="Cell_cycle_RAD9"/>
    <property type="match status" value="1"/>
</dbReference>
<dbReference type="InterPro" id="IPR046938">
    <property type="entry name" value="DNA_clamp_sf"/>
</dbReference>
<keyword evidence="4" id="KW-0597">Phosphoprotein</keyword>
<dbReference type="CDD" id="cd00577">
    <property type="entry name" value="PCNA"/>
    <property type="match status" value="1"/>
</dbReference>
<protein>
    <recommendedName>
        <fullName evidence="11">Cell cycle checkpoint control protein</fullName>
    </recommendedName>
</protein>
<dbReference type="GO" id="GO:0030896">
    <property type="term" value="C:checkpoint clamp complex"/>
    <property type="evidence" value="ECO:0007669"/>
    <property type="project" value="UniProtKB-UniRule"/>
</dbReference>
<evidence type="ECO:0000256" key="7">
    <source>
        <dbReference type="ARBA" id="ARBA00022801"/>
    </source>
</evidence>
<comment type="function">
    <text evidence="10">Component of the 9-1-1 cell-cycle checkpoint response complex that plays a major role in DNA repair. The 9-1-1 complex is recruited to DNA lesion upon damage by the RAD17-replication factor C (RFC) clamp loader complex. Acts then as a sliding clamp platform on DNA for several proteins involved in long-patch base excision repair (LP-BER). The 9-1-1 complex stimulates DNA polymerase beta (POLB) activity by increasing its affinity for the 3'-OH end of the primer-template and stabilizes POLB to those sites where LP-BER proceeds; endonuclease FEN1 cleavage activity on substrates with double, nick, or gap flaps of distinct sequences and lengths; and DNA ligase I (LIG1) on long-patch base excision repair substrates. The 9-1-1 complex is necessary for the recruitment of RHNO1 to sites of double-stranded breaks (DSB) occurring during the S phase. RAD9A possesses 3'-&gt;5' double stranded DNA exonuclease activity.</text>
</comment>
<dbReference type="AlphaFoldDB" id="A0A8T0AS43"/>
<dbReference type="Pfam" id="PF04139">
    <property type="entry name" value="Rad9"/>
    <property type="match status" value="1"/>
</dbReference>
<comment type="caution">
    <text evidence="13">The sequence shown here is derived from an EMBL/GenBank/DDBJ whole genome shotgun (WGS) entry which is preliminary data.</text>
</comment>
<dbReference type="InterPro" id="IPR026584">
    <property type="entry name" value="Rad9"/>
</dbReference>
<evidence type="ECO:0000256" key="9">
    <source>
        <dbReference type="ARBA" id="ARBA00023242"/>
    </source>
</evidence>
<dbReference type="Gene3D" id="3.70.10.10">
    <property type="match status" value="1"/>
</dbReference>
<evidence type="ECO:0000256" key="4">
    <source>
        <dbReference type="ARBA" id="ARBA00022553"/>
    </source>
</evidence>
<feature type="region of interest" description="Disordered" evidence="12">
    <location>
        <begin position="377"/>
        <end position="403"/>
    </location>
</feature>
<name>A0A8T0AS43_SILME</name>
<comment type="subcellular location">
    <subcellularLocation>
        <location evidence="2">Nucleus</location>
    </subcellularLocation>
</comment>
<comment type="catalytic activity">
    <reaction evidence="1">
        <text>Exonucleolytic cleavage in the 3'- to 5'-direction to yield nucleoside 5'-phosphates.</text>
        <dbReference type="EC" id="3.1.11.2"/>
    </reaction>
</comment>
<keyword evidence="14" id="KW-1185">Reference proteome</keyword>
<dbReference type="InterPro" id="IPR007268">
    <property type="entry name" value="Rad9/Ddc1"/>
</dbReference>
<gene>
    <name evidence="13" type="ORF">HF521_006928</name>
</gene>
<evidence type="ECO:0000313" key="13">
    <source>
        <dbReference type="EMBL" id="KAF7695205.1"/>
    </source>
</evidence>
<dbReference type="GO" id="GO:0008311">
    <property type="term" value="F:double-stranded DNA 3'-5' DNA exonuclease activity"/>
    <property type="evidence" value="ECO:0007669"/>
    <property type="project" value="UniProtKB-EC"/>
</dbReference>
<keyword evidence="9" id="KW-0539">Nucleus</keyword>
<evidence type="ECO:0000256" key="10">
    <source>
        <dbReference type="ARBA" id="ARBA00059283"/>
    </source>
</evidence>
<keyword evidence="5" id="KW-0540">Nuclease</keyword>
<sequence>MKCVIERNGVKVFGKAVHALSRVGEEIWLDPLEKGLAVRTVNKAHSAYACFLFSPMFFQHYTSMSDQLQDNKYAKCKVSLKSVLPLFRSIATLERSVYRCEITINILESRVVFQFKCRNGITKTHNLGYQVCEALQAVFPANLCPNNLKAHPKLLSDTVMHFPISQEEITLSISPTRVTLKTYVEEDNDRIMYTEMFLHPDEFDYFHLRVESNITFCLKELRGLLAFAESHGLHVSVHFGSSGNPVSFSLEDMLLEAVVILATLIDPASENPSQVSVAQEAPARSAVSLHKGPVEVKATNVEQVASSQGSPFFRPAFHMRKIMQLVGGVGEKSQASLNGKSSECALTTKATPDTFKVCSLLFGAVVCDQDETNKSELPSLVYASDTDDDVGDNFAKRKSNNTK</sequence>
<dbReference type="EMBL" id="JABFDY010000017">
    <property type="protein sequence ID" value="KAF7695205.1"/>
    <property type="molecule type" value="Genomic_DNA"/>
</dbReference>
<accession>A0A8T0AS43</accession>
<dbReference type="GO" id="GO:0006281">
    <property type="term" value="P:DNA repair"/>
    <property type="evidence" value="ECO:0007669"/>
    <property type="project" value="UniProtKB-UniRule"/>
</dbReference>
<proteinExistence type="inferred from homology"/>
<dbReference type="SUPFAM" id="SSF55979">
    <property type="entry name" value="DNA clamp"/>
    <property type="match status" value="1"/>
</dbReference>
<evidence type="ECO:0000256" key="6">
    <source>
        <dbReference type="ARBA" id="ARBA00022763"/>
    </source>
</evidence>
<evidence type="ECO:0000256" key="1">
    <source>
        <dbReference type="ARBA" id="ARBA00000493"/>
    </source>
</evidence>
<evidence type="ECO:0000256" key="11">
    <source>
        <dbReference type="PIRNR" id="PIRNR009303"/>
    </source>
</evidence>
<evidence type="ECO:0000256" key="2">
    <source>
        <dbReference type="ARBA" id="ARBA00004123"/>
    </source>
</evidence>
<dbReference type="GO" id="GO:0031573">
    <property type="term" value="P:mitotic intra-S DNA damage checkpoint signaling"/>
    <property type="evidence" value="ECO:0007669"/>
    <property type="project" value="TreeGrafter"/>
</dbReference>
<evidence type="ECO:0000313" key="14">
    <source>
        <dbReference type="Proteomes" id="UP000606274"/>
    </source>
</evidence>
<reference evidence="13" key="1">
    <citation type="submission" date="2020-08" db="EMBL/GenBank/DDBJ databases">
        <title>Chromosome-level assembly of Southern catfish (Silurus meridionalis) provides insights into visual adaptation to the nocturnal and benthic lifestyles.</title>
        <authorList>
            <person name="Zhang Y."/>
            <person name="Wang D."/>
            <person name="Peng Z."/>
        </authorList>
    </citation>
    <scope>NUCLEOTIDE SEQUENCE</scope>
    <source>
        <strain evidence="13">SWU-2019-XX</strain>
        <tissue evidence="13">Muscle</tissue>
    </source>
</reference>
<dbReference type="GO" id="GO:0071479">
    <property type="term" value="P:cellular response to ionizing radiation"/>
    <property type="evidence" value="ECO:0007669"/>
    <property type="project" value="TreeGrafter"/>
</dbReference>
<evidence type="ECO:0000256" key="3">
    <source>
        <dbReference type="ARBA" id="ARBA00008494"/>
    </source>
</evidence>
<comment type="similarity">
    <text evidence="3 11">Belongs to the rad9 family.</text>
</comment>
<dbReference type="PANTHER" id="PTHR15237:SF2">
    <property type="entry name" value="CELL CYCLE CHECKPOINT CONTROL PROTEIN RAD9B"/>
    <property type="match status" value="1"/>
</dbReference>
<dbReference type="FunFam" id="3.70.10.10:FF:000005">
    <property type="entry name" value="Cell cycle checkpoint control protein"/>
    <property type="match status" value="1"/>
</dbReference>
<dbReference type="GO" id="GO:0000076">
    <property type="term" value="P:DNA replication checkpoint signaling"/>
    <property type="evidence" value="ECO:0007669"/>
    <property type="project" value="TreeGrafter"/>
</dbReference>
<dbReference type="Proteomes" id="UP000606274">
    <property type="component" value="Unassembled WGS sequence"/>
</dbReference>